<reference evidence="2 3" key="1">
    <citation type="journal article" date="2017" name="Antonie Van Leeuwenhoek">
        <title>Rhizobium rhizosphaerae sp. nov., a novel species isolated from rice rhizosphere.</title>
        <authorList>
            <person name="Zhao J.J."/>
            <person name="Zhang J."/>
            <person name="Zhang R.J."/>
            <person name="Zhang C.W."/>
            <person name="Yin H.Q."/>
            <person name="Zhang X.X."/>
        </authorList>
    </citation>
    <scope>NUCLEOTIDE SEQUENCE [LARGE SCALE GENOMIC DNA]</scope>
    <source>
        <strain evidence="2 3">E3</strain>
    </source>
</reference>
<dbReference type="STRING" id="1127673.GLIP_0824"/>
<dbReference type="Proteomes" id="UP000006334">
    <property type="component" value="Unassembled WGS sequence"/>
</dbReference>
<dbReference type="InterPro" id="IPR011008">
    <property type="entry name" value="Dimeric_a/b-barrel"/>
</dbReference>
<dbReference type="EMBL" id="BAEN01000021">
    <property type="protein sequence ID" value="GAC13469.1"/>
    <property type="molecule type" value="Genomic_DNA"/>
</dbReference>
<dbReference type="InterPro" id="IPR021708">
    <property type="entry name" value="DUF3291"/>
</dbReference>
<dbReference type="SUPFAM" id="SSF54909">
    <property type="entry name" value="Dimeric alpha+beta barrel"/>
    <property type="match status" value="1"/>
</dbReference>
<accession>K6WYD2</accession>
<dbReference type="RefSeq" id="WP_008843286.1">
    <property type="nucleotide sequence ID" value="NZ_BAEN01000021.1"/>
</dbReference>
<gene>
    <name evidence="2" type="ORF">GLIP_0824</name>
</gene>
<dbReference type="AlphaFoldDB" id="K6WYD2"/>
<evidence type="ECO:0000259" key="1">
    <source>
        <dbReference type="Pfam" id="PF11695"/>
    </source>
</evidence>
<evidence type="ECO:0000313" key="3">
    <source>
        <dbReference type="Proteomes" id="UP000006334"/>
    </source>
</evidence>
<proteinExistence type="predicted"/>
<protein>
    <recommendedName>
        <fullName evidence="1">DUF3291 domain-containing protein</fullName>
    </recommendedName>
</protein>
<comment type="caution">
    <text evidence="2">The sequence shown here is derived from an EMBL/GenBank/DDBJ whole genome shotgun (WGS) entry which is preliminary data.</text>
</comment>
<sequence length="149" mass="17388">MQYHLAQLNIGKALDSIDSELMQEFAQGLDPINQIAEQSMGFIWRLKDESGNATDIHYFDDPNMLVNLSVWEDVESLKFFMFKTHHMDFLKQRKKWFETDLQDTYVLWWIPAGHIPEIPEALARLTQLREQGPSASAFTFAKVFHNPVE</sequence>
<feature type="domain" description="DUF3291" evidence="1">
    <location>
        <begin position="5"/>
        <end position="142"/>
    </location>
</feature>
<name>K6WYD2_9ALTE</name>
<dbReference type="eggNOG" id="COG2329">
    <property type="taxonomic scope" value="Bacteria"/>
</dbReference>
<keyword evidence="3" id="KW-1185">Reference proteome</keyword>
<organism evidence="2 3">
    <name type="scientific">Aliiglaciecola lipolytica E3</name>
    <dbReference type="NCBI Taxonomy" id="1127673"/>
    <lineage>
        <taxon>Bacteria</taxon>
        <taxon>Pseudomonadati</taxon>
        <taxon>Pseudomonadota</taxon>
        <taxon>Gammaproteobacteria</taxon>
        <taxon>Alteromonadales</taxon>
        <taxon>Alteromonadaceae</taxon>
        <taxon>Aliiglaciecola</taxon>
    </lineage>
</organism>
<dbReference type="Pfam" id="PF11695">
    <property type="entry name" value="DUF3291"/>
    <property type="match status" value="1"/>
</dbReference>
<evidence type="ECO:0000313" key="2">
    <source>
        <dbReference type="EMBL" id="GAC13469.1"/>
    </source>
</evidence>
<dbReference type="OrthoDB" id="2376237at2"/>